<evidence type="ECO:0000313" key="3">
    <source>
        <dbReference type="Proteomes" id="UP000765509"/>
    </source>
</evidence>
<feature type="compositionally biased region" description="Basic and acidic residues" evidence="1">
    <location>
        <begin position="122"/>
        <end position="153"/>
    </location>
</feature>
<feature type="compositionally biased region" description="Acidic residues" evidence="1">
    <location>
        <begin position="108"/>
        <end position="121"/>
    </location>
</feature>
<name>A0A9Q3CDB0_9BASI</name>
<evidence type="ECO:0000313" key="2">
    <source>
        <dbReference type="EMBL" id="MBW0482941.1"/>
    </source>
</evidence>
<protein>
    <submittedName>
        <fullName evidence="2">Uncharacterized protein</fullName>
    </submittedName>
</protein>
<reference evidence="2" key="1">
    <citation type="submission" date="2021-03" db="EMBL/GenBank/DDBJ databases">
        <title>Draft genome sequence of rust myrtle Austropuccinia psidii MF-1, a brazilian biotype.</title>
        <authorList>
            <person name="Quecine M.C."/>
            <person name="Pachon D.M.R."/>
            <person name="Bonatelli M.L."/>
            <person name="Correr F.H."/>
            <person name="Franceschini L.M."/>
            <person name="Leite T.F."/>
            <person name="Margarido G.R.A."/>
            <person name="Almeida C.A."/>
            <person name="Ferrarezi J.A."/>
            <person name="Labate C.A."/>
        </authorList>
    </citation>
    <scope>NUCLEOTIDE SEQUENCE</scope>
    <source>
        <strain evidence="2">MF-1</strain>
    </source>
</reference>
<evidence type="ECO:0000256" key="1">
    <source>
        <dbReference type="SAM" id="MobiDB-lite"/>
    </source>
</evidence>
<dbReference type="OrthoDB" id="2506837at2759"/>
<dbReference type="AlphaFoldDB" id="A0A9Q3CDB0"/>
<proteinExistence type="predicted"/>
<organism evidence="2 3">
    <name type="scientific">Austropuccinia psidii MF-1</name>
    <dbReference type="NCBI Taxonomy" id="1389203"/>
    <lineage>
        <taxon>Eukaryota</taxon>
        <taxon>Fungi</taxon>
        <taxon>Dikarya</taxon>
        <taxon>Basidiomycota</taxon>
        <taxon>Pucciniomycotina</taxon>
        <taxon>Pucciniomycetes</taxon>
        <taxon>Pucciniales</taxon>
        <taxon>Sphaerophragmiaceae</taxon>
        <taxon>Austropuccinia</taxon>
    </lineage>
</organism>
<keyword evidence="3" id="KW-1185">Reference proteome</keyword>
<dbReference type="Proteomes" id="UP000765509">
    <property type="component" value="Unassembled WGS sequence"/>
</dbReference>
<comment type="caution">
    <text evidence="2">The sequence shown here is derived from an EMBL/GenBank/DDBJ whole genome shotgun (WGS) entry which is preliminary data.</text>
</comment>
<feature type="region of interest" description="Disordered" evidence="1">
    <location>
        <begin position="108"/>
        <end position="176"/>
    </location>
</feature>
<accession>A0A9Q3CDB0</accession>
<gene>
    <name evidence="2" type="ORF">O181_022656</name>
</gene>
<sequence length="190" mass="22295">MTQNNKILGKPPPCHPQCQPIVPIPSECTKAPKGMPLDFYLPDWFNQCDYSKRLFVSNSRQVAFIRTDIEMSNQIHTDKRICDKAFNQKYWEVVSQPYDLLHEIDYSSNEEEDKEDDDESEEHQYSDGDVINLRDSEREEIKEENDQNSEEGHVQWTPDVDDKMTDAFHNPQGNNINISFEEQLAPELWK</sequence>
<dbReference type="EMBL" id="AVOT02007002">
    <property type="protein sequence ID" value="MBW0482941.1"/>
    <property type="molecule type" value="Genomic_DNA"/>
</dbReference>